<dbReference type="SUPFAM" id="SSF53850">
    <property type="entry name" value="Periplasmic binding protein-like II"/>
    <property type="match status" value="1"/>
</dbReference>
<evidence type="ECO:0000256" key="3">
    <source>
        <dbReference type="ARBA" id="ARBA00022475"/>
    </source>
</evidence>
<name>A0A1I6LQP9_9RHOB</name>
<keyword evidence="6" id="KW-0732">Signal</keyword>
<keyword evidence="3" id="KW-1003">Cell membrane</keyword>
<gene>
    <name evidence="7" type="ORF">SAMN05444714_0806</name>
</gene>
<dbReference type="PANTHER" id="PTHR30024">
    <property type="entry name" value="ALIPHATIC SULFONATES-BINDING PROTEIN-RELATED"/>
    <property type="match status" value="1"/>
</dbReference>
<comment type="subcellular location">
    <subcellularLocation>
        <location evidence="1">Endomembrane system</location>
    </subcellularLocation>
</comment>
<evidence type="ECO:0000256" key="4">
    <source>
        <dbReference type="ARBA" id="ARBA00022519"/>
    </source>
</evidence>
<dbReference type="STRING" id="1123755.SAMN05444714_0806"/>
<feature type="chain" id="PRO_5011699774" evidence="6">
    <location>
        <begin position="30"/>
        <end position="464"/>
    </location>
</feature>
<dbReference type="CDD" id="cd13553">
    <property type="entry name" value="PBP2_NrtA_CpmA_like"/>
    <property type="match status" value="1"/>
</dbReference>
<dbReference type="AlphaFoldDB" id="A0A1I6LQP9"/>
<feature type="signal peptide" evidence="6">
    <location>
        <begin position="1"/>
        <end position="29"/>
    </location>
</feature>
<dbReference type="Pfam" id="PF13379">
    <property type="entry name" value="NMT1_2"/>
    <property type="match status" value="1"/>
</dbReference>
<evidence type="ECO:0000256" key="6">
    <source>
        <dbReference type="SAM" id="SignalP"/>
    </source>
</evidence>
<dbReference type="Gene3D" id="3.40.190.10">
    <property type="entry name" value="Periplasmic binding protein-like II"/>
    <property type="match status" value="2"/>
</dbReference>
<dbReference type="InterPro" id="IPR044527">
    <property type="entry name" value="NrtA/CpmA_ABC-bd_dom"/>
</dbReference>
<protein>
    <submittedName>
        <fullName evidence="7">Nitrate/nitrite transport system substrate-binding protein</fullName>
    </submittedName>
</protein>
<keyword evidence="4" id="KW-0997">Cell inner membrane</keyword>
<evidence type="ECO:0000256" key="1">
    <source>
        <dbReference type="ARBA" id="ARBA00004308"/>
    </source>
</evidence>
<proteinExistence type="predicted"/>
<sequence>MTGHTTGSNMKNLLLSLAATTALASPAFADLLDLEKDELTFGFIKLTDMAPLAIAYEQGYFLDEGLFVTLEAQANWKVLLDGVIDGQLDGAHMLAGQPLAATIGYGTEAHIVTPFSMDLNGNGITVSNEVWDLMRPHIPSMDDGRPQHPISAEALVPVIEEFNANGRPFNMGMVFPVSTHNYELRYWLAAGGIEPGYYSPENISGQIGAEAFLSVTPPPQMPATMEAGTIDGYCVGEPWNQQAVFKGIGVPVITDYQIWKNNPEKVFGLTAQFVEENPNTTKAVVRALIRAAMWLDENDNANREAAVEVLSRPEYVGADYEVIANSMTGTFEYEPGDVREVPDFNVFFRYNATYPYYSDAIWYLTQMRRWGQIAEAQTDDWYKDVAESVYRPDIYLEAAQSLVDDGLANPADFPWDSDGYKEPTPAADIIDAIPYDGRFPNAYLESLPIGLKGDQTVVGEEVQG</sequence>
<dbReference type="EMBL" id="FOZM01000001">
    <property type="protein sequence ID" value="SFS05796.1"/>
    <property type="molecule type" value="Genomic_DNA"/>
</dbReference>
<reference evidence="7 8" key="1">
    <citation type="submission" date="2016-10" db="EMBL/GenBank/DDBJ databases">
        <authorList>
            <person name="de Groot N.N."/>
        </authorList>
    </citation>
    <scope>NUCLEOTIDE SEQUENCE [LARGE SCALE GENOMIC DNA]</scope>
    <source>
        <strain evidence="7 8">DSM 29433</strain>
    </source>
</reference>
<dbReference type="Proteomes" id="UP000198926">
    <property type="component" value="Unassembled WGS sequence"/>
</dbReference>
<organism evidence="7 8">
    <name type="scientific">Yoonia litorea</name>
    <dbReference type="NCBI Taxonomy" id="1123755"/>
    <lineage>
        <taxon>Bacteria</taxon>
        <taxon>Pseudomonadati</taxon>
        <taxon>Pseudomonadota</taxon>
        <taxon>Alphaproteobacteria</taxon>
        <taxon>Rhodobacterales</taxon>
        <taxon>Paracoccaceae</taxon>
        <taxon>Yoonia</taxon>
    </lineage>
</organism>
<dbReference type="GO" id="GO:0012505">
    <property type="term" value="C:endomembrane system"/>
    <property type="evidence" value="ECO:0007669"/>
    <property type="project" value="UniProtKB-SubCell"/>
</dbReference>
<keyword evidence="2" id="KW-0813">Transport</keyword>
<evidence type="ECO:0000313" key="7">
    <source>
        <dbReference type="EMBL" id="SFS05796.1"/>
    </source>
</evidence>
<dbReference type="PANTHER" id="PTHR30024:SF43">
    <property type="entry name" value="BLL4572 PROTEIN"/>
    <property type="match status" value="1"/>
</dbReference>
<keyword evidence="5" id="KW-0472">Membrane</keyword>
<accession>A0A1I6LQP9</accession>
<evidence type="ECO:0000313" key="8">
    <source>
        <dbReference type="Proteomes" id="UP000198926"/>
    </source>
</evidence>
<evidence type="ECO:0000256" key="5">
    <source>
        <dbReference type="ARBA" id="ARBA00023136"/>
    </source>
</evidence>
<evidence type="ECO:0000256" key="2">
    <source>
        <dbReference type="ARBA" id="ARBA00022448"/>
    </source>
</evidence>
<keyword evidence="8" id="KW-1185">Reference proteome</keyword>